<proteinExistence type="predicted"/>
<dbReference type="KEGG" id="ahe:Arch_0947"/>
<reference evidence="2 3" key="1">
    <citation type="journal article" date="2010" name="Stand. Genomic Sci.">
        <title>Complete genome sequence of Arcanobacterium haemolyticum type strain (11018).</title>
        <authorList>
            <person name="Yasawong M."/>
            <person name="Teshima H."/>
            <person name="Lapidus A."/>
            <person name="Nolan M."/>
            <person name="Lucas S."/>
            <person name="Glavina Del Rio T."/>
            <person name="Tice H."/>
            <person name="Cheng J."/>
            <person name="Bruce D."/>
            <person name="Detter C."/>
            <person name="Tapia R."/>
            <person name="Han C."/>
            <person name="Goodwin L."/>
            <person name="Pitluck S."/>
            <person name="Liolios K."/>
            <person name="Ivanova N."/>
            <person name="Mavromatis K."/>
            <person name="Mikhailova N."/>
            <person name="Pati A."/>
            <person name="Chen A."/>
            <person name="Palaniappan K."/>
            <person name="Land M."/>
            <person name="Hauser L."/>
            <person name="Chang Y."/>
            <person name="Jeffries C."/>
            <person name="Rohde M."/>
            <person name="Sikorski J."/>
            <person name="Pukall R."/>
            <person name="Goker M."/>
            <person name="Woyke T."/>
            <person name="Bristow J."/>
            <person name="Eisen J."/>
            <person name="Markowitz V."/>
            <person name="Hugenholtz P."/>
            <person name="Kyrpides N."/>
            <person name="Klenk H."/>
        </authorList>
    </citation>
    <scope>NUCLEOTIDE SEQUENCE [LARGE SCALE GENOMIC DNA]</scope>
    <source>
        <strain evidence="3">ATCC 9345 / DSM 20595 / CCUG 17215 / LMG 16163 / NBRC 15585 / NCTC 8452 / 11018</strain>
    </source>
</reference>
<feature type="region of interest" description="Disordered" evidence="1">
    <location>
        <begin position="1"/>
        <end position="22"/>
    </location>
</feature>
<dbReference type="AlphaFoldDB" id="D7BP20"/>
<evidence type="ECO:0000256" key="1">
    <source>
        <dbReference type="SAM" id="MobiDB-lite"/>
    </source>
</evidence>
<organism evidence="2 3">
    <name type="scientific">Arcanobacterium haemolyticum (strain ATCC 9345 / DSM 20595 / CCM 5947 / CCUG 17215 / LMG 16163 / NBRC 15585 / NCTC 8452 / 11018)</name>
    <dbReference type="NCBI Taxonomy" id="644284"/>
    <lineage>
        <taxon>Bacteria</taxon>
        <taxon>Bacillati</taxon>
        <taxon>Actinomycetota</taxon>
        <taxon>Actinomycetes</taxon>
        <taxon>Actinomycetales</taxon>
        <taxon>Actinomycetaceae</taxon>
        <taxon>Arcanobacterium</taxon>
    </lineage>
</organism>
<dbReference type="EMBL" id="CP002045">
    <property type="protein sequence ID" value="ADH92669.1"/>
    <property type="molecule type" value="Genomic_DNA"/>
</dbReference>
<dbReference type="STRING" id="644284.Arch_0947"/>
<sequence length="62" mass="6837">MTTMIADNTRHPLPEHPAPKPTIQIDPVRVLDALAGKPASDQITDLENVHQELTRMLGRATL</sequence>
<accession>D7BP20</accession>
<feature type="compositionally biased region" description="Basic and acidic residues" evidence="1">
    <location>
        <begin position="8"/>
        <end position="18"/>
    </location>
</feature>
<evidence type="ECO:0000313" key="2">
    <source>
        <dbReference type="EMBL" id="ADH92669.1"/>
    </source>
</evidence>
<name>D7BP20_ARCHD</name>
<evidence type="ECO:0000313" key="3">
    <source>
        <dbReference type="Proteomes" id="UP000000376"/>
    </source>
</evidence>
<gene>
    <name evidence="2" type="ordered locus">Arch_0947</name>
</gene>
<dbReference type="Proteomes" id="UP000000376">
    <property type="component" value="Chromosome"/>
</dbReference>
<dbReference type="HOGENOM" id="CLU_2894103_0_0_11"/>
<protein>
    <submittedName>
        <fullName evidence="2">Uncharacterized protein</fullName>
    </submittedName>
</protein>
<keyword evidence="3" id="KW-1185">Reference proteome</keyword>